<comment type="caution">
    <text evidence="2">The sequence shown here is derived from an EMBL/GenBank/DDBJ whole genome shotgun (WGS) entry which is preliminary data.</text>
</comment>
<keyword evidence="1" id="KW-0472">Membrane</keyword>
<dbReference type="Proteomes" id="UP001370490">
    <property type="component" value="Unassembled WGS sequence"/>
</dbReference>
<protein>
    <submittedName>
        <fullName evidence="2">Uncharacterized protein</fullName>
    </submittedName>
</protein>
<evidence type="ECO:0000256" key="1">
    <source>
        <dbReference type="SAM" id="Phobius"/>
    </source>
</evidence>
<gene>
    <name evidence="2" type="ORF">RJ641_017005</name>
</gene>
<evidence type="ECO:0000313" key="3">
    <source>
        <dbReference type="Proteomes" id="UP001370490"/>
    </source>
</evidence>
<reference evidence="2 3" key="1">
    <citation type="submission" date="2023-12" db="EMBL/GenBank/DDBJ databases">
        <title>A high-quality genome assembly for Dillenia turbinata (Dilleniales).</title>
        <authorList>
            <person name="Chanderbali A."/>
        </authorList>
    </citation>
    <scope>NUCLEOTIDE SEQUENCE [LARGE SCALE GENOMIC DNA]</scope>
    <source>
        <strain evidence="2">LSX21</strain>
        <tissue evidence="2">Leaf</tissue>
    </source>
</reference>
<feature type="transmembrane region" description="Helical" evidence="1">
    <location>
        <begin position="53"/>
        <end position="72"/>
    </location>
</feature>
<sequence>MPIIILNNTLIITSSIKIMQIITINNNLNLNPNLLQLGLVGFQPHRLNLQTQFFLLLIMPTFIMISNITHLTNNPNFNRSNNTTWVLVGKKRKDDMWFSFLRRNDANAFHDEGLRNGYYFLVGFTRAYLSRICFTSSFSVCVRKNLPWPGPCHGQEGPSSDPGISL</sequence>
<keyword evidence="1" id="KW-1133">Transmembrane helix</keyword>
<dbReference type="AlphaFoldDB" id="A0AAN8UZF3"/>
<keyword evidence="3" id="KW-1185">Reference proteome</keyword>
<dbReference type="EMBL" id="JBAMMX010000022">
    <property type="protein sequence ID" value="KAK6918583.1"/>
    <property type="molecule type" value="Genomic_DNA"/>
</dbReference>
<name>A0AAN8UZF3_9MAGN</name>
<accession>A0AAN8UZF3</accession>
<evidence type="ECO:0000313" key="2">
    <source>
        <dbReference type="EMBL" id="KAK6918583.1"/>
    </source>
</evidence>
<keyword evidence="1" id="KW-0812">Transmembrane</keyword>
<proteinExistence type="predicted"/>
<organism evidence="2 3">
    <name type="scientific">Dillenia turbinata</name>
    <dbReference type="NCBI Taxonomy" id="194707"/>
    <lineage>
        <taxon>Eukaryota</taxon>
        <taxon>Viridiplantae</taxon>
        <taxon>Streptophyta</taxon>
        <taxon>Embryophyta</taxon>
        <taxon>Tracheophyta</taxon>
        <taxon>Spermatophyta</taxon>
        <taxon>Magnoliopsida</taxon>
        <taxon>eudicotyledons</taxon>
        <taxon>Gunneridae</taxon>
        <taxon>Pentapetalae</taxon>
        <taxon>Dilleniales</taxon>
        <taxon>Dilleniaceae</taxon>
        <taxon>Dillenia</taxon>
    </lineage>
</organism>